<dbReference type="InterPro" id="IPR000445">
    <property type="entry name" value="HhH_motif"/>
</dbReference>
<dbReference type="GO" id="GO:0006285">
    <property type="term" value="P:base-excision repair, AP site formation"/>
    <property type="evidence" value="ECO:0007669"/>
    <property type="project" value="TreeGrafter"/>
</dbReference>
<dbReference type="RefSeq" id="WP_192112168.1">
    <property type="nucleotide sequence ID" value="NZ_CABUEN010000001.1"/>
</dbReference>
<evidence type="ECO:0000256" key="6">
    <source>
        <dbReference type="ARBA" id="ARBA00023004"/>
    </source>
</evidence>
<dbReference type="InterPro" id="IPR011257">
    <property type="entry name" value="DNA_glycosylase"/>
</dbReference>
<reference evidence="14" key="1">
    <citation type="submission" date="2016-04" db="EMBL/GenBank/DDBJ databases">
        <authorList>
            <person name="Evans L.H."/>
            <person name="Alamgir A."/>
            <person name="Owens N."/>
            <person name="Weber N.D."/>
            <person name="Virtaneva K."/>
            <person name="Barbian K."/>
            <person name="Babar A."/>
            <person name="Rosenke K."/>
        </authorList>
    </citation>
    <scope>NUCLEOTIDE SEQUENCE</scope>
    <source>
        <strain evidence="14">92-2</strain>
    </source>
</reference>
<keyword evidence="14" id="KW-0540">Nuclease</keyword>
<evidence type="ECO:0000256" key="5">
    <source>
        <dbReference type="ARBA" id="ARBA00022801"/>
    </source>
</evidence>
<dbReference type="CDD" id="cd00056">
    <property type="entry name" value="ENDO3c"/>
    <property type="match status" value="1"/>
</dbReference>
<feature type="binding site" evidence="12">
    <location>
        <position position="193"/>
    </location>
    <ligand>
        <name>[4Fe-4S] cluster</name>
        <dbReference type="ChEBI" id="CHEBI:49883"/>
    </ligand>
</feature>
<dbReference type="GO" id="GO:0019104">
    <property type="term" value="F:DNA N-glycosylase activity"/>
    <property type="evidence" value="ECO:0007669"/>
    <property type="project" value="UniProtKB-UniRule"/>
</dbReference>
<dbReference type="GO" id="GO:0003677">
    <property type="term" value="F:DNA binding"/>
    <property type="evidence" value="ECO:0007669"/>
    <property type="project" value="UniProtKB-UniRule"/>
</dbReference>
<evidence type="ECO:0000256" key="11">
    <source>
        <dbReference type="ARBA" id="ARBA00023295"/>
    </source>
</evidence>
<dbReference type="InterPro" id="IPR004035">
    <property type="entry name" value="Endouclease-III_FeS-bd_BS"/>
</dbReference>
<keyword evidence="14" id="KW-0255">Endonuclease</keyword>
<feature type="binding site" evidence="12">
    <location>
        <position position="209"/>
    </location>
    <ligand>
        <name>[4Fe-4S] cluster</name>
        <dbReference type="ChEBI" id="CHEBI:49883"/>
    </ligand>
</feature>
<organism evidence="14">
    <name type="scientific">uncultured Desulfovibrio sp</name>
    <dbReference type="NCBI Taxonomy" id="167968"/>
    <lineage>
        <taxon>Bacteria</taxon>
        <taxon>Pseudomonadati</taxon>
        <taxon>Thermodesulfobacteriota</taxon>
        <taxon>Desulfovibrionia</taxon>
        <taxon>Desulfovibrionales</taxon>
        <taxon>Desulfovibrionaceae</taxon>
        <taxon>Desulfovibrio</taxon>
        <taxon>environmental samples</taxon>
    </lineage>
</organism>
<dbReference type="EMBL" id="FLUP01000001">
    <property type="protein sequence ID" value="SBW00127.1"/>
    <property type="molecule type" value="Genomic_DNA"/>
</dbReference>
<comment type="catalytic activity">
    <reaction evidence="12">
        <text>2'-deoxyribonucleotide-(2'-deoxyribose 5'-phosphate)-2'-deoxyribonucleotide-DNA = a 3'-end 2'-deoxyribonucleotide-(2,3-dehydro-2,3-deoxyribose 5'-phosphate)-DNA + a 5'-end 5'-phospho-2'-deoxyribonucleoside-DNA + H(+)</text>
        <dbReference type="Rhea" id="RHEA:66592"/>
        <dbReference type="Rhea" id="RHEA-COMP:13180"/>
        <dbReference type="Rhea" id="RHEA-COMP:16897"/>
        <dbReference type="Rhea" id="RHEA-COMP:17067"/>
        <dbReference type="ChEBI" id="CHEBI:15378"/>
        <dbReference type="ChEBI" id="CHEBI:136412"/>
        <dbReference type="ChEBI" id="CHEBI:157695"/>
        <dbReference type="ChEBI" id="CHEBI:167181"/>
        <dbReference type="EC" id="4.2.99.18"/>
    </reaction>
</comment>
<comment type="cofactor">
    <cofactor evidence="12">
        <name>[4Fe-4S] cluster</name>
        <dbReference type="ChEBI" id="CHEBI:49883"/>
    </cofactor>
    <text evidence="12">Binds 1 [4Fe-4S] cluster.</text>
</comment>
<keyword evidence="10 12" id="KW-0456">Lyase</keyword>
<dbReference type="GO" id="GO:0046872">
    <property type="term" value="F:metal ion binding"/>
    <property type="evidence" value="ECO:0007669"/>
    <property type="project" value="UniProtKB-KW"/>
</dbReference>
<keyword evidence="11 12" id="KW-0326">Glycosidase</keyword>
<dbReference type="PANTHER" id="PTHR10359:SF18">
    <property type="entry name" value="ENDONUCLEASE III"/>
    <property type="match status" value="1"/>
</dbReference>
<evidence type="ECO:0000256" key="3">
    <source>
        <dbReference type="ARBA" id="ARBA00022723"/>
    </source>
</evidence>
<dbReference type="InterPro" id="IPR003265">
    <property type="entry name" value="HhH-GPD_domain"/>
</dbReference>
<dbReference type="Pfam" id="PF00633">
    <property type="entry name" value="HHH"/>
    <property type="match status" value="1"/>
</dbReference>
<dbReference type="NCBIfam" id="TIGR01083">
    <property type="entry name" value="nth"/>
    <property type="match status" value="1"/>
</dbReference>
<proteinExistence type="inferred from homology"/>
<comment type="similarity">
    <text evidence="1 12">Belongs to the Nth/MutY family.</text>
</comment>
<dbReference type="PIRSF" id="PIRSF001435">
    <property type="entry name" value="Nth"/>
    <property type="match status" value="1"/>
</dbReference>
<keyword evidence="3 12" id="KW-0479">Metal-binding</keyword>
<feature type="binding site" evidence="12">
    <location>
        <position position="200"/>
    </location>
    <ligand>
        <name>[4Fe-4S] cluster</name>
        <dbReference type="ChEBI" id="CHEBI:49883"/>
    </ligand>
</feature>
<dbReference type="AlphaFoldDB" id="A0A212JL32"/>
<dbReference type="FunFam" id="1.10.1670.10:FF:000001">
    <property type="entry name" value="Endonuclease III"/>
    <property type="match status" value="1"/>
</dbReference>
<dbReference type="SUPFAM" id="SSF48150">
    <property type="entry name" value="DNA-glycosylase"/>
    <property type="match status" value="1"/>
</dbReference>
<evidence type="ECO:0000256" key="2">
    <source>
        <dbReference type="ARBA" id="ARBA00022485"/>
    </source>
</evidence>
<dbReference type="InterPro" id="IPR005759">
    <property type="entry name" value="Nth"/>
</dbReference>
<dbReference type="HAMAP" id="MF_00942">
    <property type="entry name" value="Nth"/>
    <property type="match status" value="1"/>
</dbReference>
<dbReference type="Gene3D" id="1.10.340.30">
    <property type="entry name" value="Hypothetical protein, domain 2"/>
    <property type="match status" value="1"/>
</dbReference>
<evidence type="ECO:0000256" key="9">
    <source>
        <dbReference type="ARBA" id="ARBA00023204"/>
    </source>
</evidence>
<sequence>MSVKSSPQATARNVLAALQKRYPHPRTHLDAQNAWELLVATVLAAQCTDARVNTVTPELFRRWPTPAALAEAPLEELESVIRPTGFFHSKAKNLLGAARRVRDVFDGQIPKSIEDLVTIPGVARKTANVVLFGAYGINEGLAVDTHVKRIAYRLGLTDETDPIPIERDLMKLFPREEWGDVNHRMVWFGREVCDARKPLCDTCEMLSFCPRREPPKAAKPAKGRK</sequence>
<dbReference type="PROSITE" id="PS01155">
    <property type="entry name" value="ENDONUCLEASE_III_2"/>
    <property type="match status" value="1"/>
</dbReference>
<name>A0A212JL32_9BACT</name>
<dbReference type="Pfam" id="PF00730">
    <property type="entry name" value="HhH-GPD"/>
    <property type="match status" value="1"/>
</dbReference>
<dbReference type="PROSITE" id="PS00764">
    <property type="entry name" value="ENDONUCLEASE_III_1"/>
    <property type="match status" value="1"/>
</dbReference>
<keyword evidence="2 12" id="KW-0004">4Fe-4S</keyword>
<feature type="binding site" evidence="12">
    <location>
        <position position="203"/>
    </location>
    <ligand>
        <name>[4Fe-4S] cluster</name>
        <dbReference type="ChEBI" id="CHEBI:49883"/>
    </ligand>
</feature>
<dbReference type="GO" id="GO:0140078">
    <property type="term" value="F:class I DNA-(apurinic or apyrimidinic site) endonuclease activity"/>
    <property type="evidence" value="ECO:0007669"/>
    <property type="project" value="UniProtKB-EC"/>
</dbReference>
<dbReference type="PANTHER" id="PTHR10359">
    <property type="entry name" value="A/G-SPECIFIC ADENINE GLYCOSYLASE/ENDONUCLEASE III"/>
    <property type="match status" value="1"/>
</dbReference>
<dbReference type="GO" id="GO:0051539">
    <property type="term" value="F:4 iron, 4 sulfur cluster binding"/>
    <property type="evidence" value="ECO:0007669"/>
    <property type="project" value="UniProtKB-UniRule"/>
</dbReference>
<comment type="function">
    <text evidence="12">DNA repair enzyme that has both DNA N-glycosylase activity and AP-lyase activity. The DNA N-glycosylase activity releases various damaged pyrimidines from DNA by cleaving the N-glycosidic bond, leaving an AP (apurinic/apyrimidinic) site. The AP-lyase activity cleaves the phosphodiester bond 3' to the AP site by a beta-elimination, leaving a 3'-terminal unsaturated sugar and a product with a terminal 5'-phosphate.</text>
</comment>
<feature type="domain" description="HhH-GPD" evidence="13">
    <location>
        <begin position="43"/>
        <end position="191"/>
    </location>
</feature>
<gene>
    <name evidence="12 14" type="primary">nth</name>
    <name evidence="14" type="ORF">KM92DES2_11316</name>
</gene>
<evidence type="ECO:0000259" key="13">
    <source>
        <dbReference type="SMART" id="SM00478"/>
    </source>
</evidence>
<evidence type="ECO:0000313" key="14">
    <source>
        <dbReference type="EMBL" id="SBW00127.1"/>
    </source>
</evidence>
<dbReference type="SMART" id="SM00525">
    <property type="entry name" value="FES"/>
    <property type="match status" value="1"/>
</dbReference>
<keyword evidence="5 12" id="KW-0378">Hydrolase</keyword>
<keyword evidence="6 12" id="KW-0408">Iron</keyword>
<keyword evidence="4 12" id="KW-0227">DNA damage</keyword>
<dbReference type="InterPro" id="IPR023170">
    <property type="entry name" value="HhH_base_excis_C"/>
</dbReference>
<evidence type="ECO:0000256" key="12">
    <source>
        <dbReference type="HAMAP-Rule" id="MF_00942"/>
    </source>
</evidence>
<evidence type="ECO:0000256" key="7">
    <source>
        <dbReference type="ARBA" id="ARBA00023014"/>
    </source>
</evidence>
<dbReference type="Gene3D" id="1.10.1670.10">
    <property type="entry name" value="Helix-hairpin-Helix base-excision DNA repair enzymes (C-terminal)"/>
    <property type="match status" value="1"/>
</dbReference>
<keyword evidence="9 12" id="KW-0234">DNA repair</keyword>
<protein>
    <recommendedName>
        <fullName evidence="12">Endonuclease III</fullName>
        <ecNumber evidence="12">4.2.99.18</ecNumber>
    </recommendedName>
    <alternativeName>
        <fullName evidence="12">DNA-(apurinic or apyrimidinic site) lyase</fullName>
    </alternativeName>
</protein>
<keyword evidence="7 12" id="KW-0411">Iron-sulfur</keyword>
<evidence type="ECO:0000256" key="1">
    <source>
        <dbReference type="ARBA" id="ARBA00008343"/>
    </source>
</evidence>
<dbReference type="InterPro" id="IPR004036">
    <property type="entry name" value="Endonuclease-III-like_CS2"/>
</dbReference>
<evidence type="ECO:0000256" key="10">
    <source>
        <dbReference type="ARBA" id="ARBA00023239"/>
    </source>
</evidence>
<keyword evidence="8 12" id="KW-0238">DNA-binding</keyword>
<evidence type="ECO:0000256" key="8">
    <source>
        <dbReference type="ARBA" id="ARBA00023125"/>
    </source>
</evidence>
<dbReference type="SMART" id="SM00478">
    <property type="entry name" value="ENDO3c"/>
    <property type="match status" value="1"/>
</dbReference>
<evidence type="ECO:0000256" key="4">
    <source>
        <dbReference type="ARBA" id="ARBA00022763"/>
    </source>
</evidence>
<accession>A0A212JL32</accession>
<dbReference type="InterPro" id="IPR003651">
    <property type="entry name" value="Endonuclease3_FeS-loop_motif"/>
</dbReference>
<dbReference type="FunFam" id="1.10.340.30:FF:000001">
    <property type="entry name" value="Endonuclease III"/>
    <property type="match status" value="1"/>
</dbReference>
<dbReference type="EC" id="4.2.99.18" evidence="12"/>